<dbReference type="EMBL" id="SAYG01000002">
    <property type="protein sequence ID" value="TXJ46736.1"/>
    <property type="molecule type" value="Genomic_DNA"/>
</dbReference>
<dbReference type="InterPro" id="IPR010090">
    <property type="entry name" value="Phage_tape_meas"/>
</dbReference>
<feature type="coiled-coil region" evidence="2">
    <location>
        <begin position="822"/>
        <end position="849"/>
    </location>
</feature>
<dbReference type="RefSeq" id="WP_147525650.1">
    <property type="nucleotide sequence ID" value="NZ_SAYG01000002.1"/>
</dbReference>
<dbReference type="AlphaFoldDB" id="A0A5C8F9T3"/>
<feature type="transmembrane region" description="Helical" evidence="3">
    <location>
        <begin position="458"/>
        <end position="483"/>
    </location>
</feature>
<evidence type="ECO:0000256" key="2">
    <source>
        <dbReference type="SAM" id="Coils"/>
    </source>
</evidence>
<keyword evidence="3" id="KW-1133">Transmembrane helix</keyword>
<feature type="coiled-coil region" evidence="2">
    <location>
        <begin position="530"/>
        <end position="656"/>
    </location>
</feature>
<gene>
    <name evidence="5" type="ORF">EPJ70_00930</name>
</gene>
<comment type="caution">
    <text evidence="5">The sequence shown here is derived from an EMBL/GenBank/DDBJ whole genome shotgun (WGS) entry which is preliminary data.</text>
</comment>
<proteinExistence type="predicted"/>
<name>A0A5C8F9T3_9SPIR</name>
<dbReference type="Proteomes" id="UP000324574">
    <property type="component" value="Unassembled WGS sequence"/>
</dbReference>
<feature type="domain" description="Phage tail tape measure protein" evidence="4">
    <location>
        <begin position="98"/>
        <end position="328"/>
    </location>
</feature>
<evidence type="ECO:0000313" key="6">
    <source>
        <dbReference type="Proteomes" id="UP000324574"/>
    </source>
</evidence>
<dbReference type="NCBIfam" id="TIGR01760">
    <property type="entry name" value="tape_meas_TP901"/>
    <property type="match status" value="1"/>
</dbReference>
<organism evidence="5 6">
    <name type="scientific">Brachyspira aalborgi</name>
    <dbReference type="NCBI Taxonomy" id="29522"/>
    <lineage>
        <taxon>Bacteria</taxon>
        <taxon>Pseudomonadati</taxon>
        <taxon>Spirochaetota</taxon>
        <taxon>Spirochaetia</taxon>
        <taxon>Brachyspirales</taxon>
        <taxon>Brachyspiraceae</taxon>
        <taxon>Brachyspira</taxon>
    </lineage>
</organism>
<keyword evidence="1" id="KW-1188">Viral release from host cell</keyword>
<evidence type="ECO:0000256" key="3">
    <source>
        <dbReference type="SAM" id="Phobius"/>
    </source>
</evidence>
<reference evidence="5 6" key="1">
    <citation type="journal article" date="1992" name="Lakartidningen">
        <title>[Penicillin V and not amoxicillin is the first choice preparation in acute otitis].</title>
        <authorList>
            <person name="Kamme C."/>
            <person name="Lundgren K."/>
            <person name="Prellner K."/>
        </authorList>
    </citation>
    <scope>NUCLEOTIDE SEQUENCE [LARGE SCALE GENOMIC DNA]</scope>
    <source>
        <strain evidence="5 6">PC3714II</strain>
    </source>
</reference>
<dbReference type="Pfam" id="PF10145">
    <property type="entry name" value="PhageMin_Tail"/>
    <property type="match status" value="1"/>
</dbReference>
<feature type="coiled-coil region" evidence="2">
    <location>
        <begin position="885"/>
        <end position="912"/>
    </location>
</feature>
<feature type="coiled-coil region" evidence="2">
    <location>
        <begin position="692"/>
        <end position="723"/>
    </location>
</feature>
<sequence length="1154" mass="127214">MSGINVSIYVDAAKAIETFGKLKERTTDLEKGFNKIEKSFNKFCSLATKNLTVPIAAGTTAMALATKKAIDFDNGMRQVATMLPKLSKEGFGSLKQETLDFAKEIGKVPEEVIPALYNALSAGIPRENVFDFLRTASSGAVAGVSDLTTSVDGLSSVVNAYGSEVLNVNEASDIMFATLKLGKTDFTQIANTVSNVIPVASAIGVKFHDIGAAIAVMTAQGTPTANATTQIRQALVELNKEGSIAYETFKSITGKTFREFIEGGGNLQEALNLMSETASYNKKEVTSLFSSVEAGNAVLSLSGKNAQKFKDALEEVKNSAGATSEAFQKIDDGPARRFERIKAEVDSLIIELGNSLLPVVEEKLLPAFKDTLIPTAEKLVIKISDLITAFRELPAPVQTAIVGFVGLAAGFGPALQGIISLRSGFVTARKTIKDFGKSVVLLKDYVVSMKALSGVWKALNTVIVASPIGIITAVTVGLGALAVKAYKTGQELRKLKEELNTNTYKNLGEFNTVNREAKDISKLFIEYNNLAKAKSLDEKQSERLNELTQEITELFPELKTKMIDGVNYIDNAKNKVENFTLETERALRDDTKKQLEEWAKIKEQAEFKLKEAERTYEGFGEGYKDTSDYKNTEKELTEATAKYEALSKAVTELNSNERYRHSLTVDGIDLKEKSNNVDSDSINLIKLETENTKNKTKTFKEYLEELKNAEEEEKRRVSNLRALGQEINDTEALETKKEKVRAILSEMSAALSMNSQQIKYLSDNYGYALDKIKGDKFSELVKEIEKSIAEYERGVEIAEEFGDKISEIEKASQKSEIVRKGIENIANEIELTSEQVEILKEKFEELYKTPSQNISEYFKSNLAQMLTDTIGYIGDMYSAISNIKINAIEMEMDRNEERKEAAIKAIEEEKNAKLKAIGIMENSEKQSLLKSIKQIKNRQKVALGLYEQERLQQELKEKEQALAKIEIEEEAKLKQAEIEKNYNNEKMRLEYNSKNESWKMSVSQATTSLAQAAISAISSAMSVPFPGSIVAYATLLGIVASGAIQIAALQKSKPQEPKYLAKGGIVGRRAGGINAVIGEGPNDEAVIPLEDRILGKIGDKIFNAAKEEEDENKTENNNSYYQPIILKLDGRVVAQTILNISKRGVKVVSERGIL</sequence>
<keyword evidence="2" id="KW-0175">Coiled coil</keyword>
<accession>A0A5C8F9T3</accession>
<keyword evidence="3" id="KW-0812">Transmembrane</keyword>
<evidence type="ECO:0000313" key="5">
    <source>
        <dbReference type="EMBL" id="TXJ46736.1"/>
    </source>
</evidence>
<dbReference type="PANTHER" id="PTHR37813:SF1">
    <property type="entry name" value="FELS-2 PROPHAGE PROTEIN"/>
    <property type="match status" value="1"/>
</dbReference>
<protein>
    <submittedName>
        <fullName evidence="5">Phage tail tape measure protein</fullName>
    </submittedName>
</protein>
<keyword evidence="3" id="KW-0472">Membrane</keyword>
<evidence type="ECO:0000256" key="1">
    <source>
        <dbReference type="ARBA" id="ARBA00022612"/>
    </source>
</evidence>
<evidence type="ECO:0000259" key="4">
    <source>
        <dbReference type="Pfam" id="PF10145"/>
    </source>
</evidence>
<feature type="coiled-coil region" evidence="2">
    <location>
        <begin position="948"/>
        <end position="975"/>
    </location>
</feature>
<dbReference type="PANTHER" id="PTHR37813">
    <property type="entry name" value="FELS-2 PROPHAGE PROTEIN"/>
    <property type="match status" value="1"/>
</dbReference>
<feature type="transmembrane region" description="Helical" evidence="3">
    <location>
        <begin position="400"/>
        <end position="421"/>
    </location>
</feature>